<sequence>MADNNLFPVFFKVDRLNVLVVGGGNVGVEKVGALLSNCPTARLTIVATWFRPELDALVKDYPHVTVIQKPFSCGDLFGKDLVIAATNDHALNVEIWEKARSCKVLINVADTPELCDFYLGAVVQKGNLKIAISTNGKSPTVAKRLRQVLQECLPDSLDQVLEKLHLIRNRLAGDFTAKVDKLNALTDVLVESETEKH</sequence>
<evidence type="ECO:0000256" key="3">
    <source>
        <dbReference type="ARBA" id="ARBA00023002"/>
    </source>
</evidence>
<dbReference type="Proteomes" id="UP000242818">
    <property type="component" value="Unassembled WGS sequence"/>
</dbReference>
<evidence type="ECO:0000259" key="7">
    <source>
        <dbReference type="Pfam" id="PF14824"/>
    </source>
</evidence>
<evidence type="ECO:0000256" key="6">
    <source>
        <dbReference type="ARBA" id="ARBA00047561"/>
    </source>
</evidence>
<keyword evidence="5" id="KW-0627">Porphyrin biosynthesis</keyword>
<dbReference type="InterPro" id="IPR006367">
    <property type="entry name" value="Sirohaem_synthase_N"/>
</dbReference>
<dbReference type="OrthoDB" id="45564at2"/>
<accession>A0A1C4DCE5</accession>
<dbReference type="InterPro" id="IPR028281">
    <property type="entry name" value="Sirohaem_synthase_central"/>
</dbReference>
<dbReference type="PANTHER" id="PTHR35330">
    <property type="entry name" value="SIROHEME BIOSYNTHESIS PROTEIN MET8"/>
    <property type="match status" value="1"/>
</dbReference>
<evidence type="ECO:0000313" key="8">
    <source>
        <dbReference type="EMBL" id="SCC29045.1"/>
    </source>
</evidence>
<evidence type="ECO:0000256" key="1">
    <source>
        <dbReference type="ARBA" id="ARBA00005010"/>
    </source>
</evidence>
<comment type="catalytic activity">
    <reaction evidence="6">
        <text>precorrin-2 + NAD(+) = sirohydrochlorin + NADH + 2 H(+)</text>
        <dbReference type="Rhea" id="RHEA:15613"/>
        <dbReference type="ChEBI" id="CHEBI:15378"/>
        <dbReference type="ChEBI" id="CHEBI:57540"/>
        <dbReference type="ChEBI" id="CHEBI:57945"/>
        <dbReference type="ChEBI" id="CHEBI:58351"/>
        <dbReference type="ChEBI" id="CHEBI:58827"/>
        <dbReference type="EC" id="1.3.1.76"/>
    </reaction>
</comment>
<dbReference type="EMBL" id="FMAR01000005">
    <property type="protein sequence ID" value="SCC29045.1"/>
    <property type="molecule type" value="Genomic_DNA"/>
</dbReference>
<keyword evidence="4" id="KW-0520">NAD</keyword>
<dbReference type="EC" id="1.3.1.76" evidence="2"/>
<dbReference type="AlphaFoldDB" id="A0A1C4DCE5"/>
<protein>
    <recommendedName>
        <fullName evidence="2">precorrin-2 dehydrogenase</fullName>
        <ecNumber evidence="2">1.3.1.76</ecNumber>
    </recommendedName>
</protein>
<evidence type="ECO:0000313" key="9">
    <source>
        <dbReference type="Proteomes" id="UP000242818"/>
    </source>
</evidence>
<evidence type="ECO:0000256" key="2">
    <source>
        <dbReference type="ARBA" id="ARBA00012400"/>
    </source>
</evidence>
<keyword evidence="3" id="KW-0560">Oxidoreductase</keyword>
<dbReference type="InterPro" id="IPR028161">
    <property type="entry name" value="Met8-like"/>
</dbReference>
<proteinExistence type="predicted"/>
<comment type="pathway">
    <text evidence="1">Porphyrin-containing compound metabolism; siroheme biosynthesis; sirohydrochlorin from precorrin-2: step 1/1.</text>
</comment>
<dbReference type="Pfam" id="PF14824">
    <property type="entry name" value="Sirohm_synth_M"/>
    <property type="match status" value="1"/>
</dbReference>
<evidence type="ECO:0000256" key="5">
    <source>
        <dbReference type="ARBA" id="ARBA00023244"/>
    </source>
</evidence>
<dbReference type="SUPFAM" id="SSF75615">
    <property type="entry name" value="Siroheme synthase middle domains-like"/>
    <property type="match status" value="1"/>
</dbReference>
<dbReference type="NCBIfam" id="TIGR01470">
    <property type="entry name" value="cysG_Nterm"/>
    <property type="match status" value="1"/>
</dbReference>
<reference evidence="8 9" key="1">
    <citation type="submission" date="2016-08" db="EMBL/GenBank/DDBJ databases">
        <authorList>
            <person name="Seilhamer J.J."/>
        </authorList>
    </citation>
    <scope>NUCLEOTIDE SEQUENCE [LARGE SCALE GENOMIC DNA]</scope>
    <source>
        <strain evidence="8 9">A37T2</strain>
    </source>
</reference>
<dbReference type="Gene3D" id="3.40.50.720">
    <property type="entry name" value="NAD(P)-binding Rossmann-like Domain"/>
    <property type="match status" value="1"/>
</dbReference>
<dbReference type="STRING" id="1335309.GA0116948_105200"/>
<dbReference type="GO" id="GO:0004325">
    <property type="term" value="F:ferrochelatase activity"/>
    <property type="evidence" value="ECO:0007669"/>
    <property type="project" value="InterPro"/>
</dbReference>
<organism evidence="8 9">
    <name type="scientific">Chitinophaga costaii</name>
    <dbReference type="NCBI Taxonomy" id="1335309"/>
    <lineage>
        <taxon>Bacteria</taxon>
        <taxon>Pseudomonadati</taxon>
        <taxon>Bacteroidota</taxon>
        <taxon>Chitinophagia</taxon>
        <taxon>Chitinophagales</taxon>
        <taxon>Chitinophagaceae</taxon>
        <taxon>Chitinophaga</taxon>
    </lineage>
</organism>
<dbReference type="SUPFAM" id="SSF51735">
    <property type="entry name" value="NAD(P)-binding Rossmann-fold domains"/>
    <property type="match status" value="1"/>
</dbReference>
<dbReference type="Pfam" id="PF13241">
    <property type="entry name" value="NAD_binding_7"/>
    <property type="match status" value="1"/>
</dbReference>
<dbReference type="GO" id="GO:0043115">
    <property type="term" value="F:precorrin-2 dehydrogenase activity"/>
    <property type="evidence" value="ECO:0007669"/>
    <property type="project" value="UniProtKB-EC"/>
</dbReference>
<dbReference type="RefSeq" id="WP_089711511.1">
    <property type="nucleotide sequence ID" value="NZ_FMAR01000005.1"/>
</dbReference>
<dbReference type="GO" id="GO:0019354">
    <property type="term" value="P:siroheme biosynthetic process"/>
    <property type="evidence" value="ECO:0007669"/>
    <property type="project" value="UniProtKB-UniPathway"/>
</dbReference>
<dbReference type="PANTHER" id="PTHR35330:SF1">
    <property type="entry name" value="SIROHEME BIOSYNTHESIS PROTEIN MET8"/>
    <property type="match status" value="1"/>
</dbReference>
<dbReference type="Gene3D" id="3.30.160.110">
    <property type="entry name" value="Siroheme synthase, domain 2"/>
    <property type="match status" value="1"/>
</dbReference>
<keyword evidence="9" id="KW-1185">Reference proteome</keyword>
<dbReference type="InterPro" id="IPR036291">
    <property type="entry name" value="NAD(P)-bd_dom_sf"/>
</dbReference>
<evidence type="ECO:0000256" key="4">
    <source>
        <dbReference type="ARBA" id="ARBA00023027"/>
    </source>
</evidence>
<name>A0A1C4DCE5_9BACT</name>
<feature type="domain" description="Siroheme synthase central" evidence="7">
    <location>
        <begin position="126"/>
        <end position="147"/>
    </location>
</feature>
<dbReference type="UniPathway" id="UPA00262">
    <property type="reaction ID" value="UER00222"/>
</dbReference>
<gene>
    <name evidence="8" type="ORF">GA0116948_105200</name>
</gene>